<organism evidence="3 4">
    <name type="scientific">Bradyrhizobium aeschynomenes</name>
    <dbReference type="NCBI Taxonomy" id="2734909"/>
    <lineage>
        <taxon>Bacteria</taxon>
        <taxon>Pseudomonadati</taxon>
        <taxon>Pseudomonadota</taxon>
        <taxon>Alphaproteobacteria</taxon>
        <taxon>Hyphomicrobiales</taxon>
        <taxon>Nitrobacteraceae</taxon>
        <taxon>Bradyrhizobium</taxon>
    </lineage>
</organism>
<dbReference type="PANTHER" id="PTHR48081">
    <property type="entry name" value="AB HYDROLASE SUPERFAMILY PROTEIN C4A8.06C"/>
    <property type="match status" value="1"/>
</dbReference>
<evidence type="ECO:0000313" key="3">
    <source>
        <dbReference type="EMBL" id="NPU65357.1"/>
    </source>
</evidence>
<evidence type="ECO:0000256" key="1">
    <source>
        <dbReference type="ARBA" id="ARBA00022801"/>
    </source>
</evidence>
<sequence>MPLDPRAQRLLSMVAAAPSSRERPSPEQRRQSLTKLMQLSRNDLGAVITRDGHLSGPAGPMRYRSYAPAADTRDPALRLPGFIYFHGGGLVAGSIDTHDKVAAALSAAAGCRLLSIDYRLAPEHKFPAAIEDAIAATNFVSNQAAALGIDTNRIVVGGDSAGATLAAAVCQHAKSATTLTIALQCLICPVLDFSRQWPSREQFGAGFLIDRTTWEADLADYVPEGIDVRNPLISPLCGPDLAGLPPAIIHTAEFDPMRDEGNAYAARLANAGVAVTHVCHDGMVHNFQALGAVLPQAKSALGMIGQQIRSLLAAAAPG</sequence>
<dbReference type="Proteomes" id="UP000886476">
    <property type="component" value="Unassembled WGS sequence"/>
</dbReference>
<dbReference type="InterPro" id="IPR029058">
    <property type="entry name" value="AB_hydrolase_fold"/>
</dbReference>
<dbReference type="Gene3D" id="3.40.50.1820">
    <property type="entry name" value="alpha/beta hydrolase"/>
    <property type="match status" value="1"/>
</dbReference>
<dbReference type="InterPro" id="IPR050300">
    <property type="entry name" value="GDXG_lipolytic_enzyme"/>
</dbReference>
<dbReference type="EMBL" id="JABFDN010000002">
    <property type="protein sequence ID" value="NPU65357.1"/>
    <property type="molecule type" value="Genomic_DNA"/>
</dbReference>
<keyword evidence="1 3" id="KW-0378">Hydrolase</keyword>
<reference evidence="3" key="1">
    <citation type="submission" date="2020-05" db="EMBL/GenBank/DDBJ databases">
        <title>Nod-independent and nitrogen-fixing Bradyrhizobium aeschynomene sp. nov. isolated from nodules of Aeschynomene indica.</title>
        <authorList>
            <person name="Zhang Z."/>
        </authorList>
    </citation>
    <scope>NUCLEOTIDE SEQUENCE</scope>
    <source>
        <strain evidence="3">83012</strain>
    </source>
</reference>
<dbReference type="Pfam" id="PF07859">
    <property type="entry name" value="Abhydrolase_3"/>
    <property type="match status" value="1"/>
</dbReference>
<gene>
    <name evidence="3" type="ORF">HL667_10150</name>
</gene>
<dbReference type="InterPro" id="IPR013094">
    <property type="entry name" value="AB_hydrolase_3"/>
</dbReference>
<dbReference type="SUPFAM" id="SSF53474">
    <property type="entry name" value="alpha/beta-Hydrolases"/>
    <property type="match status" value="1"/>
</dbReference>
<name>A0ABX2CAT9_9BRAD</name>
<dbReference type="RefSeq" id="WP_172110399.1">
    <property type="nucleotide sequence ID" value="NZ_JABFDN010000002.1"/>
</dbReference>
<dbReference type="PANTHER" id="PTHR48081:SF8">
    <property type="entry name" value="ALPHA_BETA HYDROLASE FOLD-3 DOMAIN-CONTAINING PROTEIN-RELATED"/>
    <property type="match status" value="1"/>
</dbReference>
<comment type="caution">
    <text evidence="3">The sequence shown here is derived from an EMBL/GenBank/DDBJ whole genome shotgun (WGS) entry which is preliminary data.</text>
</comment>
<proteinExistence type="predicted"/>
<dbReference type="GO" id="GO:0016787">
    <property type="term" value="F:hydrolase activity"/>
    <property type="evidence" value="ECO:0007669"/>
    <property type="project" value="UniProtKB-KW"/>
</dbReference>
<keyword evidence="4" id="KW-1185">Reference proteome</keyword>
<evidence type="ECO:0000313" key="4">
    <source>
        <dbReference type="Proteomes" id="UP000886476"/>
    </source>
</evidence>
<accession>A0ABX2CAT9</accession>
<protein>
    <submittedName>
        <fullName evidence="3">Alpha/beta hydrolase</fullName>
    </submittedName>
</protein>
<evidence type="ECO:0000259" key="2">
    <source>
        <dbReference type="Pfam" id="PF07859"/>
    </source>
</evidence>
<feature type="domain" description="Alpha/beta hydrolase fold-3" evidence="2">
    <location>
        <begin position="83"/>
        <end position="288"/>
    </location>
</feature>